<feature type="region of interest" description="Disordered" evidence="1">
    <location>
        <begin position="219"/>
        <end position="289"/>
    </location>
</feature>
<dbReference type="GeneID" id="80915585"/>
<accession>A0A9W9C6B8</accession>
<feature type="compositionally biased region" description="Basic and acidic residues" evidence="1">
    <location>
        <begin position="177"/>
        <end position="188"/>
    </location>
</feature>
<keyword evidence="3" id="KW-1185">Reference proteome</keyword>
<dbReference type="Proteomes" id="UP001140513">
    <property type="component" value="Unassembled WGS sequence"/>
</dbReference>
<name>A0A9W9C6B8_9PLEO</name>
<evidence type="ECO:0000313" key="3">
    <source>
        <dbReference type="Proteomes" id="UP001140513"/>
    </source>
</evidence>
<reference evidence="2" key="1">
    <citation type="submission" date="2022-10" db="EMBL/GenBank/DDBJ databases">
        <title>Tapping the CABI collections for fungal endophytes: first genome assemblies for Collariella, Neodidymelliopsis, Ascochyta clinopodiicola, Didymella pomorum, Didymosphaeria variabile, Neocosmospora piperis and Neocucurbitaria cava.</title>
        <authorList>
            <person name="Hill R."/>
        </authorList>
    </citation>
    <scope>NUCLEOTIDE SEQUENCE</scope>
    <source>
        <strain evidence="2">IMI 356815</strain>
    </source>
</reference>
<gene>
    <name evidence="2" type="ORF">N0V89_012055</name>
</gene>
<evidence type="ECO:0000256" key="1">
    <source>
        <dbReference type="SAM" id="MobiDB-lite"/>
    </source>
</evidence>
<dbReference type="EMBL" id="JAPEUX010000009">
    <property type="protein sequence ID" value="KAJ4345919.1"/>
    <property type="molecule type" value="Genomic_DNA"/>
</dbReference>
<dbReference type="AlphaFoldDB" id="A0A9W9C6B8"/>
<organism evidence="2 3">
    <name type="scientific">Didymosphaeria variabile</name>
    <dbReference type="NCBI Taxonomy" id="1932322"/>
    <lineage>
        <taxon>Eukaryota</taxon>
        <taxon>Fungi</taxon>
        <taxon>Dikarya</taxon>
        <taxon>Ascomycota</taxon>
        <taxon>Pezizomycotina</taxon>
        <taxon>Dothideomycetes</taxon>
        <taxon>Pleosporomycetidae</taxon>
        <taxon>Pleosporales</taxon>
        <taxon>Massarineae</taxon>
        <taxon>Didymosphaeriaceae</taxon>
        <taxon>Didymosphaeria</taxon>
    </lineage>
</organism>
<protein>
    <submittedName>
        <fullName evidence="2">Uncharacterized protein</fullName>
    </submittedName>
</protein>
<comment type="caution">
    <text evidence="2">The sequence shown here is derived from an EMBL/GenBank/DDBJ whole genome shotgun (WGS) entry which is preliminary data.</text>
</comment>
<feature type="region of interest" description="Disordered" evidence="1">
    <location>
        <begin position="174"/>
        <end position="193"/>
    </location>
</feature>
<evidence type="ECO:0000313" key="2">
    <source>
        <dbReference type="EMBL" id="KAJ4345919.1"/>
    </source>
</evidence>
<dbReference type="RefSeq" id="XP_056066083.1">
    <property type="nucleotide sequence ID" value="XM_056220780.1"/>
</dbReference>
<sequence>MDADANRSQSSLESMIERLLQDNQRLGKRLRNLEDTFDAMSIVTRDMDNSSLAPEADNATITSSRPSASNRVSILEAVKVRFAFDEDLQSSRVYRTMQNRNCDHSMVSSVIRTQTWSIFSGLSLADISVISVIALPLYPEDVRGHSEYYQFGQTESAEITATWTHAQVIVEAGTSGENKKTLPGHKESSSMVSTPTSLYPLVLPEIPMTVLELDPPFELENEEQGSTPVKSPGVHDKTLQRLEGPPNHSLGIPEEDASSSKATGTEAGLSGESLSPSGDARDALLDDGYESLPDGDYYCKGCGEILEEGKAYELGE</sequence>
<proteinExistence type="predicted"/>
<dbReference type="OrthoDB" id="19923at2759"/>